<dbReference type="AlphaFoldDB" id="A0A0L0HQX0"/>
<dbReference type="OMA" id="WMKIMEY"/>
<organism evidence="3 4">
    <name type="scientific">Spizellomyces punctatus (strain DAOM BR117)</name>
    <dbReference type="NCBI Taxonomy" id="645134"/>
    <lineage>
        <taxon>Eukaryota</taxon>
        <taxon>Fungi</taxon>
        <taxon>Fungi incertae sedis</taxon>
        <taxon>Chytridiomycota</taxon>
        <taxon>Chytridiomycota incertae sedis</taxon>
        <taxon>Chytridiomycetes</taxon>
        <taxon>Spizellomycetales</taxon>
        <taxon>Spizellomycetaceae</taxon>
        <taxon>Spizellomyces</taxon>
    </lineage>
</organism>
<dbReference type="GeneID" id="27684913"/>
<reference evidence="3 4" key="1">
    <citation type="submission" date="2009-08" db="EMBL/GenBank/DDBJ databases">
        <title>The Genome Sequence of Spizellomyces punctatus strain DAOM BR117.</title>
        <authorList>
            <consortium name="The Broad Institute Genome Sequencing Platform"/>
            <person name="Russ C."/>
            <person name="Cuomo C."/>
            <person name="Shea T."/>
            <person name="Young S.K."/>
            <person name="Zeng Q."/>
            <person name="Koehrsen M."/>
            <person name="Haas B."/>
            <person name="Borodovsky M."/>
            <person name="Guigo R."/>
            <person name="Alvarado L."/>
            <person name="Berlin A."/>
            <person name="Bochicchio J."/>
            <person name="Borenstein D."/>
            <person name="Chapman S."/>
            <person name="Chen Z."/>
            <person name="Engels R."/>
            <person name="Freedman E."/>
            <person name="Gellesch M."/>
            <person name="Goldberg J."/>
            <person name="Griggs A."/>
            <person name="Gujja S."/>
            <person name="Heiman D."/>
            <person name="Hepburn T."/>
            <person name="Howarth C."/>
            <person name="Jen D."/>
            <person name="Larson L."/>
            <person name="Lewis B."/>
            <person name="Mehta T."/>
            <person name="Park D."/>
            <person name="Pearson M."/>
            <person name="Roberts A."/>
            <person name="Saif S."/>
            <person name="Shenoy N."/>
            <person name="Sisk P."/>
            <person name="Stolte C."/>
            <person name="Sykes S."/>
            <person name="Thomson T."/>
            <person name="Walk T."/>
            <person name="White J."/>
            <person name="Yandava C."/>
            <person name="Burger G."/>
            <person name="Gray M.W."/>
            <person name="Holland P.W.H."/>
            <person name="King N."/>
            <person name="Lang F.B.F."/>
            <person name="Roger A.J."/>
            <person name="Ruiz-Trillo I."/>
            <person name="Lander E."/>
            <person name="Nusbaum C."/>
        </authorList>
    </citation>
    <scope>NUCLEOTIDE SEQUENCE [LARGE SCALE GENOMIC DNA]</scope>
    <source>
        <strain evidence="3 4">DAOM BR117</strain>
    </source>
</reference>
<dbReference type="PANTHER" id="PTHR13073">
    <property type="entry name" value="BLOC-1 COMPLEX SUBUNIT 1"/>
    <property type="match status" value="1"/>
</dbReference>
<evidence type="ECO:0000313" key="3">
    <source>
        <dbReference type="EMBL" id="KND03776.1"/>
    </source>
</evidence>
<dbReference type="eggNOG" id="KOG3390">
    <property type="taxonomic scope" value="Eukaryota"/>
</dbReference>
<gene>
    <name evidence="3" type="ORF">SPPG_01233</name>
</gene>
<evidence type="ECO:0000256" key="2">
    <source>
        <dbReference type="ARBA" id="ARBA00019577"/>
    </source>
</evidence>
<evidence type="ECO:0000313" key="4">
    <source>
        <dbReference type="Proteomes" id="UP000053201"/>
    </source>
</evidence>
<evidence type="ECO:0000256" key="1">
    <source>
        <dbReference type="ARBA" id="ARBA00007133"/>
    </source>
</evidence>
<dbReference type="Pfam" id="PF06320">
    <property type="entry name" value="GCN5L1"/>
    <property type="match status" value="1"/>
</dbReference>
<dbReference type="GO" id="GO:0016197">
    <property type="term" value="P:endosomal transport"/>
    <property type="evidence" value="ECO:0007669"/>
    <property type="project" value="TreeGrafter"/>
</dbReference>
<dbReference type="EMBL" id="KQ257451">
    <property type="protein sequence ID" value="KND03776.1"/>
    <property type="molecule type" value="Genomic_DNA"/>
</dbReference>
<dbReference type="OrthoDB" id="20018at2759"/>
<protein>
    <recommendedName>
        <fullName evidence="2">Biogenesis of lysosome-related organelles complex 1 subunit 1</fullName>
    </recommendedName>
</protein>
<dbReference type="PANTHER" id="PTHR13073:SF0">
    <property type="entry name" value="BIOGENESIS OF LYSOSOME-RELATED ORGANELLES COMPLEX 1 SUBUNIT 1"/>
    <property type="match status" value="1"/>
</dbReference>
<dbReference type="GO" id="GO:0031083">
    <property type="term" value="C:BLOC-1 complex"/>
    <property type="evidence" value="ECO:0007669"/>
    <property type="project" value="InterPro"/>
</dbReference>
<sequence>MLSRTLKDHQVKQVNDKLSSEHLQRDATLGVTALTDCLADTLNVRVASAFKNQRDIEVEAKKLSAATAQHGRQSRQWLTLVNDFNAALKELGDIQSWSSVIERDLRDVCLTYERAHGVIKETADR</sequence>
<dbReference type="InterPro" id="IPR009395">
    <property type="entry name" value="BLOC1S1"/>
</dbReference>
<dbReference type="VEuPathDB" id="FungiDB:SPPG_01233"/>
<proteinExistence type="inferred from homology"/>
<dbReference type="RefSeq" id="XP_016611815.1">
    <property type="nucleotide sequence ID" value="XM_016749560.1"/>
</dbReference>
<accession>A0A0L0HQX0</accession>
<keyword evidence="4" id="KW-1185">Reference proteome</keyword>
<dbReference type="STRING" id="645134.A0A0L0HQX0"/>
<dbReference type="InParanoid" id="A0A0L0HQX0"/>
<dbReference type="Proteomes" id="UP000053201">
    <property type="component" value="Unassembled WGS sequence"/>
</dbReference>
<comment type="similarity">
    <text evidence="1">Belongs to the BLOC1S1 family.</text>
</comment>
<name>A0A0L0HQX0_SPIPD</name>